<dbReference type="Proteomes" id="UP000199423">
    <property type="component" value="Unassembled WGS sequence"/>
</dbReference>
<name>A0A1I7NWJ8_9HYPH</name>
<keyword evidence="1" id="KW-0472">Membrane</keyword>
<feature type="transmembrane region" description="Helical" evidence="1">
    <location>
        <begin position="204"/>
        <end position="231"/>
    </location>
</feature>
<feature type="transmembrane region" description="Helical" evidence="1">
    <location>
        <begin position="135"/>
        <end position="155"/>
    </location>
</feature>
<dbReference type="OrthoDB" id="7933059at2"/>
<dbReference type="EMBL" id="FPCH01000005">
    <property type="protein sequence ID" value="SFV38984.1"/>
    <property type="molecule type" value="Genomic_DNA"/>
</dbReference>
<dbReference type="RefSeq" id="WP_092869709.1">
    <property type="nucleotide sequence ID" value="NZ_FPCH01000005.1"/>
</dbReference>
<evidence type="ECO:0000313" key="3">
    <source>
        <dbReference type="Proteomes" id="UP000199423"/>
    </source>
</evidence>
<feature type="transmembrane region" description="Helical" evidence="1">
    <location>
        <begin position="69"/>
        <end position="91"/>
    </location>
</feature>
<proteinExistence type="predicted"/>
<gene>
    <name evidence="2" type="ORF">SAMN04488557_4007</name>
</gene>
<dbReference type="AlphaFoldDB" id="A0A1I7NWJ8"/>
<reference evidence="3" key="1">
    <citation type="submission" date="2016-10" db="EMBL/GenBank/DDBJ databases">
        <authorList>
            <person name="Varghese N."/>
            <person name="Submissions S."/>
        </authorList>
    </citation>
    <scope>NUCLEOTIDE SEQUENCE [LARGE SCALE GENOMIC DNA]</scope>
    <source>
        <strain evidence="3">DSM 1565</strain>
    </source>
</reference>
<feature type="transmembrane region" description="Helical" evidence="1">
    <location>
        <begin position="7"/>
        <end position="25"/>
    </location>
</feature>
<protein>
    <submittedName>
        <fullName evidence="2">Uncharacterized protein</fullName>
    </submittedName>
</protein>
<organism evidence="2 3">
    <name type="scientific">Hyphomicrobium facile</name>
    <dbReference type="NCBI Taxonomy" id="51670"/>
    <lineage>
        <taxon>Bacteria</taxon>
        <taxon>Pseudomonadati</taxon>
        <taxon>Pseudomonadota</taxon>
        <taxon>Alphaproteobacteria</taxon>
        <taxon>Hyphomicrobiales</taxon>
        <taxon>Hyphomicrobiaceae</taxon>
        <taxon>Hyphomicrobium</taxon>
    </lineage>
</organism>
<keyword evidence="1" id="KW-1133">Transmembrane helix</keyword>
<keyword evidence="3" id="KW-1185">Reference proteome</keyword>
<feature type="transmembrane region" description="Helical" evidence="1">
    <location>
        <begin position="31"/>
        <end position="49"/>
    </location>
</feature>
<keyword evidence="1" id="KW-0812">Transmembrane</keyword>
<accession>A0A1I7NWJ8</accession>
<sequence length="242" mass="26373">MHIIFNGLMMALELAAIFAVAWTGFTAPLVFAAGTALLALGVGAALEIARLRYEFPFYFDRPPGRSMIVIVTVGALEAITKAVLAGVVGLLTFLGTDQERLKFVAVIFAISLFLGVQAVRFLMDRLKARPMRWGYFRLAAPLGLLFSAGLTFLPAPGITELAKRAAFDLPTKPTMEQASEFLFLLKQSFDEIVVRMLSWVFDPALAQAIGAVVSVNMLSGFVIALYAVLIAEGIRTLERREP</sequence>
<evidence type="ECO:0000313" key="2">
    <source>
        <dbReference type="EMBL" id="SFV38984.1"/>
    </source>
</evidence>
<evidence type="ECO:0000256" key="1">
    <source>
        <dbReference type="SAM" id="Phobius"/>
    </source>
</evidence>
<dbReference type="STRING" id="51670.SAMN04488557_4007"/>
<feature type="transmembrane region" description="Helical" evidence="1">
    <location>
        <begin position="103"/>
        <end position="123"/>
    </location>
</feature>